<dbReference type="Gene3D" id="3.40.50.620">
    <property type="entry name" value="HUPs"/>
    <property type="match status" value="1"/>
</dbReference>
<keyword evidence="5" id="KW-0067">ATP-binding</keyword>
<keyword evidence="3" id="KW-0819">tRNA processing</keyword>
<dbReference type="InterPro" id="IPR012795">
    <property type="entry name" value="tRNA_Ile_lys_synt_N"/>
</dbReference>
<feature type="region of interest" description="Disordered" evidence="7">
    <location>
        <begin position="285"/>
        <end position="321"/>
    </location>
</feature>
<organism evidence="10 11">
    <name type="scientific">Diacronema lutheri</name>
    <name type="common">Unicellular marine alga</name>
    <name type="synonym">Monochrysis lutheri</name>
    <dbReference type="NCBI Taxonomy" id="2081491"/>
    <lineage>
        <taxon>Eukaryota</taxon>
        <taxon>Haptista</taxon>
        <taxon>Haptophyta</taxon>
        <taxon>Pavlovophyceae</taxon>
        <taxon>Pavlovales</taxon>
        <taxon>Pavlovaceae</taxon>
        <taxon>Diacronema</taxon>
    </lineage>
</organism>
<accession>A0A8J5XTD5</accession>
<evidence type="ECO:0000313" key="11">
    <source>
        <dbReference type="Proteomes" id="UP000751190"/>
    </source>
</evidence>
<evidence type="ECO:0000256" key="5">
    <source>
        <dbReference type="ARBA" id="ARBA00022840"/>
    </source>
</evidence>
<comment type="caution">
    <text evidence="10">The sequence shown here is derived from an EMBL/GenBank/DDBJ whole genome shotgun (WGS) entry which is preliminary data.</text>
</comment>
<feature type="signal peptide" evidence="8">
    <location>
        <begin position="1"/>
        <end position="21"/>
    </location>
</feature>
<name>A0A8J5XTD5_DIALT</name>
<dbReference type="GO" id="GO:0008033">
    <property type="term" value="P:tRNA processing"/>
    <property type="evidence" value="ECO:0007669"/>
    <property type="project" value="UniProtKB-KW"/>
</dbReference>
<dbReference type="GO" id="GO:0005524">
    <property type="term" value="F:ATP binding"/>
    <property type="evidence" value="ECO:0007669"/>
    <property type="project" value="UniProtKB-KW"/>
</dbReference>
<sequence length="851" mass="89305">MAGANGLAALGLALALALALAAGRQRRRARAHAWSERVLAFWLGAPGADEDVLRATVWFAPPGSAARDAIDARVAAEFDGLVRAAAVGGLDGWLDAPRSALAFVLVLDQLARHLRRARADAPSEAETQPRALRACERLLARGWHEGLRGGALVFALMPLRHSPTVPRLERVLALLDACDATAARAGATVARFRDATRGRLLHLRGAGAGDALDLLEHPPGPCDRAAVRREPLYAALCAFLAARAQLRAADDGAAPPPLVVSLSGGVDSMVVAQLLHAACTAPFDARERQPPAAPPAASGGAHGARRRPGRGRGRGGGGAGAPAACGGDGLAAAELAEPWPPIVAVHIDYANRPESGAEAVFVRAWCDDRRIAFRARTIAEASRAGTPRDEYEALSRAARYGAYREALRATGGRAVLLGHHLDDVRENVLANVMKGGSVLQLGGMAEEGLISAVRVWRPLLGVDKAAIYALARRHGVPWLRDTTPAWSTRGRTRNELAPLLCSMYGDGHRAHLSALARDCAQLRQLVHSALFEPFWQGARVGALGVLAPCAPYVHQPPFWWREALRGLCEGLLGTGLVKERAVPNLLRHLTRQPPHVGWISLKRDNRALLLPGGVLCLFRTPLFPRCAAHAPPTANGADGGGADGGGDHGDDGDGEWERHGAERWFRDARALPDGARCALRVGEGGVAFGPWTVELVRARVADAAAVGAPLDAPPLSLDELLCGSFAYALPDLTAAVCARHDGDDGGDGGDEHGAAEWRGYELCAAGAPRDMPAALRELDPTLRASLPIVLPTALVPRGRAARREARAAAVEAAAAAVRSETVVVVRCTFDGAFGGHAARAGAEVGSAACSE</sequence>
<dbReference type="PANTHER" id="PTHR43033">
    <property type="entry name" value="TRNA(ILE)-LYSIDINE SYNTHASE-RELATED"/>
    <property type="match status" value="1"/>
</dbReference>
<evidence type="ECO:0000256" key="3">
    <source>
        <dbReference type="ARBA" id="ARBA00022694"/>
    </source>
</evidence>
<protein>
    <recommendedName>
        <fullName evidence="1">tRNA(Ile)-lysidine synthetase</fullName>
        <ecNumber evidence="1">6.3.4.19</ecNumber>
    </recommendedName>
</protein>
<evidence type="ECO:0000256" key="8">
    <source>
        <dbReference type="SAM" id="SignalP"/>
    </source>
</evidence>
<keyword evidence="2" id="KW-0436">Ligase</keyword>
<dbReference type="Proteomes" id="UP000751190">
    <property type="component" value="Unassembled WGS sequence"/>
</dbReference>
<dbReference type="EMBL" id="JAGTXO010000001">
    <property type="protein sequence ID" value="KAG8471328.1"/>
    <property type="molecule type" value="Genomic_DNA"/>
</dbReference>
<dbReference type="SUPFAM" id="SSF52402">
    <property type="entry name" value="Adenine nucleotide alpha hydrolases-like"/>
    <property type="match status" value="1"/>
</dbReference>
<dbReference type="InterPro" id="IPR010323">
    <property type="entry name" value="DUF924"/>
</dbReference>
<gene>
    <name evidence="10" type="ORF">KFE25_009749</name>
</gene>
<feature type="region of interest" description="Disordered" evidence="7">
    <location>
        <begin position="633"/>
        <end position="657"/>
    </location>
</feature>
<dbReference type="OMA" id="CFGHHRG"/>
<dbReference type="Pfam" id="PF06041">
    <property type="entry name" value="DUF924"/>
    <property type="match status" value="1"/>
</dbReference>
<comment type="catalytic activity">
    <reaction evidence="6">
        <text>cytidine(34) in tRNA(Ile2) + L-lysine + ATP = lysidine(34) in tRNA(Ile2) + AMP + diphosphate + H(+)</text>
        <dbReference type="Rhea" id="RHEA:43744"/>
        <dbReference type="Rhea" id="RHEA-COMP:10625"/>
        <dbReference type="Rhea" id="RHEA-COMP:10670"/>
        <dbReference type="ChEBI" id="CHEBI:15378"/>
        <dbReference type="ChEBI" id="CHEBI:30616"/>
        <dbReference type="ChEBI" id="CHEBI:32551"/>
        <dbReference type="ChEBI" id="CHEBI:33019"/>
        <dbReference type="ChEBI" id="CHEBI:82748"/>
        <dbReference type="ChEBI" id="CHEBI:83665"/>
        <dbReference type="ChEBI" id="CHEBI:456215"/>
        <dbReference type="EC" id="6.3.4.19"/>
    </reaction>
</comment>
<evidence type="ECO:0000259" key="9">
    <source>
        <dbReference type="Pfam" id="PF01171"/>
    </source>
</evidence>
<dbReference type="GO" id="GO:0032267">
    <property type="term" value="F:tRNA(Ile)-lysidine synthase activity"/>
    <property type="evidence" value="ECO:0007669"/>
    <property type="project" value="UniProtKB-EC"/>
</dbReference>
<keyword evidence="4" id="KW-0547">Nucleotide-binding</keyword>
<evidence type="ECO:0000256" key="6">
    <source>
        <dbReference type="ARBA" id="ARBA00048539"/>
    </source>
</evidence>
<keyword evidence="8" id="KW-0732">Signal</keyword>
<proteinExistence type="inferred from homology"/>
<evidence type="ECO:0000256" key="2">
    <source>
        <dbReference type="ARBA" id="ARBA00022598"/>
    </source>
</evidence>
<dbReference type="InterPro" id="IPR012094">
    <property type="entry name" value="tRNA_Ile_lys_synt"/>
</dbReference>
<evidence type="ECO:0000256" key="1">
    <source>
        <dbReference type="ARBA" id="ARBA00013267"/>
    </source>
</evidence>
<reference evidence="10" key="1">
    <citation type="submission" date="2021-05" db="EMBL/GenBank/DDBJ databases">
        <title>The genome of the haptophyte Pavlova lutheri (Diacronema luteri, Pavlovales) - a model for lipid biosynthesis in eukaryotic algae.</title>
        <authorList>
            <person name="Hulatt C.J."/>
            <person name="Posewitz M.C."/>
        </authorList>
    </citation>
    <scope>NUCLEOTIDE SEQUENCE</scope>
    <source>
        <strain evidence="10">NIVA-4/92</strain>
    </source>
</reference>
<dbReference type="InterPro" id="IPR014729">
    <property type="entry name" value="Rossmann-like_a/b/a_fold"/>
</dbReference>
<dbReference type="Gene3D" id="1.20.58.320">
    <property type="entry name" value="TPR-like"/>
    <property type="match status" value="1"/>
</dbReference>
<dbReference type="Pfam" id="PF01171">
    <property type="entry name" value="ATP_bind_3"/>
    <property type="match status" value="1"/>
</dbReference>
<feature type="chain" id="PRO_5035243983" description="tRNA(Ile)-lysidine synthetase" evidence="8">
    <location>
        <begin position="22"/>
        <end position="851"/>
    </location>
</feature>
<dbReference type="InterPro" id="IPR011990">
    <property type="entry name" value="TPR-like_helical_dom_sf"/>
</dbReference>
<dbReference type="OrthoDB" id="434144at2759"/>
<feature type="domain" description="tRNA(Ile)-lysidine/2-thiocytidine synthase N-terminal" evidence="9">
    <location>
        <begin position="341"/>
        <end position="485"/>
    </location>
</feature>
<dbReference type="CDD" id="cd01992">
    <property type="entry name" value="TilS_N"/>
    <property type="match status" value="1"/>
</dbReference>
<dbReference type="PANTHER" id="PTHR43033:SF3">
    <property type="entry name" value="TRNA(ILE)-LYSIDINE SYNTHETASE"/>
    <property type="match status" value="1"/>
</dbReference>
<feature type="compositionally biased region" description="Basic and acidic residues" evidence="7">
    <location>
        <begin position="645"/>
        <end position="657"/>
    </location>
</feature>
<dbReference type="HAMAP" id="MF_01161">
    <property type="entry name" value="tRNA_Ile_lys_synt"/>
    <property type="match status" value="1"/>
</dbReference>
<evidence type="ECO:0000256" key="4">
    <source>
        <dbReference type="ARBA" id="ARBA00022741"/>
    </source>
</evidence>
<keyword evidence="11" id="KW-1185">Reference proteome</keyword>
<evidence type="ECO:0000256" key="7">
    <source>
        <dbReference type="SAM" id="MobiDB-lite"/>
    </source>
</evidence>
<feature type="compositionally biased region" description="Basic residues" evidence="7">
    <location>
        <begin position="303"/>
        <end position="313"/>
    </location>
</feature>
<evidence type="ECO:0000313" key="10">
    <source>
        <dbReference type="EMBL" id="KAG8471328.1"/>
    </source>
</evidence>
<dbReference type="InterPro" id="IPR011063">
    <property type="entry name" value="TilS/TtcA_N"/>
</dbReference>
<dbReference type="AlphaFoldDB" id="A0A8J5XTD5"/>
<dbReference type="SUPFAM" id="SSF48452">
    <property type="entry name" value="TPR-like"/>
    <property type="match status" value="1"/>
</dbReference>
<dbReference type="EC" id="6.3.4.19" evidence="1"/>